<evidence type="ECO:0000313" key="2">
    <source>
        <dbReference type="EMBL" id="GLS83171.1"/>
    </source>
</evidence>
<dbReference type="RefSeq" id="WP_158220672.1">
    <property type="nucleotide sequence ID" value="NZ_BSPO01000002.1"/>
</dbReference>
<name>A0AA37TXI2_9GAMM</name>
<evidence type="ECO:0000313" key="3">
    <source>
        <dbReference type="Proteomes" id="UP001157439"/>
    </source>
</evidence>
<protein>
    <submittedName>
        <fullName evidence="2">Surfactin synthetase</fullName>
    </submittedName>
</protein>
<feature type="domain" description="AMP-dependent synthetase/ligase" evidence="1">
    <location>
        <begin position="124"/>
        <end position="288"/>
    </location>
</feature>
<dbReference type="Gene3D" id="3.30.300.30">
    <property type="match status" value="1"/>
</dbReference>
<sequence length="447" mass="50011">MKHSLLHNLLCEHNGQRVIAYRSATPLTLRQLQTDCAHLVTRLKAHQARDFAIVCDEPWSMLVALLSCHQADKHAILPSNLQPKNWPSYRLKWPLISNIDAALHHNDVAVEIGSKQALEVDFSPLDGSACGLSLFTSGSSGEPTQISKTLQLLEREAQELQQQFCSDEPVTRVTASVAHNHIYGLLFRVVWPLLANRPFDCGLIEHEEALMLQLTKQTLFVASPAFLERLGQMEQLQGQCHSVFSSGGPLSFEAVESCSKRLQCRPIEVYGSTETGGIAFRQRQHANQPWQAFSCVELAIHNQCLVVRSPYIEAAYFATKDQVELQDSNLFSLVGRQDRIVKIAEKRVSLDEIELALKQSSLVDDCAALAVTQGKQLRIVCAVALSEEGKQHYASQGHSWLWRELRKCLSGLLEPVALPRKIKVVGFIPRNSQFKLDLAAIKELFHD</sequence>
<comment type="caution">
    <text evidence="2">The sequence shown here is derived from an EMBL/GenBank/DDBJ whole genome shotgun (WGS) entry which is preliminary data.</text>
</comment>
<dbReference type="AlphaFoldDB" id="A0AA37TXI2"/>
<dbReference type="PANTHER" id="PTHR45398:SF1">
    <property type="entry name" value="ENZYME, PUTATIVE (JCVI)-RELATED"/>
    <property type="match status" value="1"/>
</dbReference>
<dbReference type="InterPro" id="IPR042099">
    <property type="entry name" value="ANL_N_sf"/>
</dbReference>
<gene>
    <name evidence="2" type="ORF">GCM10007894_11480</name>
</gene>
<dbReference type="InterPro" id="IPR045851">
    <property type="entry name" value="AMP-bd_C_sf"/>
</dbReference>
<dbReference type="EMBL" id="BSPO01000002">
    <property type="protein sequence ID" value="GLS83171.1"/>
    <property type="molecule type" value="Genomic_DNA"/>
</dbReference>
<dbReference type="InterPro" id="IPR000873">
    <property type="entry name" value="AMP-dep_synth/lig_dom"/>
</dbReference>
<evidence type="ECO:0000259" key="1">
    <source>
        <dbReference type="Pfam" id="PF00501"/>
    </source>
</evidence>
<dbReference type="PANTHER" id="PTHR45398">
    <property type="match status" value="1"/>
</dbReference>
<dbReference type="Pfam" id="PF00501">
    <property type="entry name" value="AMP-binding"/>
    <property type="match status" value="1"/>
</dbReference>
<proteinExistence type="predicted"/>
<dbReference type="Gene3D" id="3.40.50.12780">
    <property type="entry name" value="N-terminal domain of ligase-like"/>
    <property type="match status" value="1"/>
</dbReference>
<reference evidence="2 3" key="1">
    <citation type="journal article" date="2014" name="Int. J. Syst. Evol. Microbiol.">
        <title>Complete genome sequence of Corynebacterium casei LMG S-19264T (=DSM 44701T), isolated from a smear-ripened cheese.</title>
        <authorList>
            <consortium name="US DOE Joint Genome Institute (JGI-PGF)"/>
            <person name="Walter F."/>
            <person name="Albersmeier A."/>
            <person name="Kalinowski J."/>
            <person name="Ruckert C."/>
        </authorList>
    </citation>
    <scope>NUCLEOTIDE SEQUENCE [LARGE SCALE GENOMIC DNA]</scope>
    <source>
        <strain evidence="2 3">NBRC 112785</strain>
    </source>
</reference>
<keyword evidence="3" id="KW-1185">Reference proteome</keyword>
<organism evidence="2 3">
    <name type="scientific">Paraferrimonas haliotis</name>
    <dbReference type="NCBI Taxonomy" id="2013866"/>
    <lineage>
        <taxon>Bacteria</taxon>
        <taxon>Pseudomonadati</taxon>
        <taxon>Pseudomonadota</taxon>
        <taxon>Gammaproteobacteria</taxon>
        <taxon>Alteromonadales</taxon>
        <taxon>Ferrimonadaceae</taxon>
        <taxon>Paraferrimonas</taxon>
    </lineage>
</organism>
<dbReference type="SUPFAM" id="SSF56801">
    <property type="entry name" value="Acetyl-CoA synthetase-like"/>
    <property type="match status" value="1"/>
</dbReference>
<dbReference type="Proteomes" id="UP001157439">
    <property type="component" value="Unassembled WGS sequence"/>
</dbReference>
<accession>A0AA37TXI2</accession>